<name>A0A378V2P5_MYCFO</name>
<organism evidence="2 3">
    <name type="scientific">Mycolicibacterium fortuitum</name>
    <name type="common">Mycobacterium fortuitum</name>
    <dbReference type="NCBI Taxonomy" id="1766"/>
    <lineage>
        <taxon>Bacteria</taxon>
        <taxon>Bacillati</taxon>
        <taxon>Actinomycetota</taxon>
        <taxon>Actinomycetes</taxon>
        <taxon>Mycobacteriales</taxon>
        <taxon>Mycobacteriaceae</taxon>
        <taxon>Mycolicibacterium</taxon>
    </lineage>
</organism>
<dbReference type="SUPFAM" id="SSF54427">
    <property type="entry name" value="NTF2-like"/>
    <property type="match status" value="1"/>
</dbReference>
<proteinExistence type="predicted"/>
<evidence type="ECO:0000259" key="1">
    <source>
        <dbReference type="Pfam" id="PF13474"/>
    </source>
</evidence>
<sequence>MLILEGPADGADIVTDVMGRWKAGVDFHRPEQVAALFTEDALFQGLHPDPTRGTAAIIDYYAGQPQDLWAEFALLTCRRYTAGMIVGYLAVDFHAGTRSVTSTHLTVVLVHGSTGWHIAHYHVSLIP</sequence>
<evidence type="ECO:0000313" key="3">
    <source>
        <dbReference type="Proteomes" id="UP000255389"/>
    </source>
</evidence>
<reference evidence="2 3" key="1">
    <citation type="submission" date="2018-06" db="EMBL/GenBank/DDBJ databases">
        <authorList>
            <consortium name="Pathogen Informatics"/>
            <person name="Doyle S."/>
        </authorList>
    </citation>
    <scope>NUCLEOTIDE SEQUENCE [LARGE SCALE GENOMIC DNA]</scope>
    <source>
        <strain evidence="2 3">NCTC1542</strain>
    </source>
</reference>
<dbReference type="Gene3D" id="3.10.450.50">
    <property type="match status" value="1"/>
</dbReference>
<dbReference type="InterPro" id="IPR037401">
    <property type="entry name" value="SnoaL-like"/>
</dbReference>
<gene>
    <name evidence="2" type="ORF">NCTC1542_06180</name>
</gene>
<accession>A0A378V2P5</accession>
<dbReference type="Pfam" id="PF13474">
    <property type="entry name" value="SnoaL_3"/>
    <property type="match status" value="1"/>
</dbReference>
<dbReference type="AlphaFoldDB" id="A0A378V2P5"/>
<evidence type="ECO:0000313" key="2">
    <source>
        <dbReference type="EMBL" id="SUA04673.1"/>
    </source>
</evidence>
<protein>
    <recommendedName>
        <fullName evidence="1">SnoaL-like domain-containing protein</fullName>
    </recommendedName>
</protein>
<dbReference type="InterPro" id="IPR032710">
    <property type="entry name" value="NTF2-like_dom_sf"/>
</dbReference>
<feature type="domain" description="SnoaL-like" evidence="1">
    <location>
        <begin position="20"/>
        <end position="125"/>
    </location>
</feature>
<dbReference type="EMBL" id="UGQY01000004">
    <property type="protein sequence ID" value="SUA04673.1"/>
    <property type="molecule type" value="Genomic_DNA"/>
</dbReference>
<dbReference type="Proteomes" id="UP000255389">
    <property type="component" value="Unassembled WGS sequence"/>
</dbReference>